<keyword evidence="2" id="KW-1185">Reference proteome</keyword>
<organism evidence="3">
    <name type="scientific">Rodentolepis nana</name>
    <name type="common">Dwarf tapeworm</name>
    <name type="synonym">Hymenolepis nana</name>
    <dbReference type="NCBI Taxonomy" id="102285"/>
    <lineage>
        <taxon>Eukaryota</taxon>
        <taxon>Metazoa</taxon>
        <taxon>Spiralia</taxon>
        <taxon>Lophotrochozoa</taxon>
        <taxon>Platyhelminthes</taxon>
        <taxon>Cestoda</taxon>
        <taxon>Eucestoda</taxon>
        <taxon>Cyclophyllidea</taxon>
        <taxon>Hymenolepididae</taxon>
        <taxon>Rodentolepis</taxon>
    </lineage>
</organism>
<evidence type="ECO:0000313" key="3">
    <source>
        <dbReference type="WBParaSite" id="HNAJ_0000674701-mRNA-1"/>
    </source>
</evidence>
<gene>
    <name evidence="1" type="ORF">HNAJ_LOCUS6743</name>
</gene>
<accession>A0A0R3TI56</accession>
<evidence type="ECO:0000313" key="2">
    <source>
        <dbReference type="Proteomes" id="UP000278807"/>
    </source>
</evidence>
<evidence type="ECO:0000313" key="1">
    <source>
        <dbReference type="EMBL" id="VDO02603.1"/>
    </source>
</evidence>
<dbReference type="EMBL" id="UZAE01008183">
    <property type="protein sequence ID" value="VDO02603.1"/>
    <property type="molecule type" value="Genomic_DNA"/>
</dbReference>
<dbReference type="AlphaFoldDB" id="A0A0R3TI56"/>
<name>A0A0R3TI56_RODNA</name>
<reference evidence="3" key="1">
    <citation type="submission" date="2017-02" db="UniProtKB">
        <authorList>
            <consortium name="WormBaseParasite"/>
        </authorList>
    </citation>
    <scope>IDENTIFICATION</scope>
</reference>
<sequence length="122" mass="13855">MTEGTKSKPIDAILLVKGNATICSLMKEKALILYEKLLRISMDKFTKTSENAIWFNTSIELKKELRIDDKPKRLPLPMNPLADTDVVRCTQLVDYFGNSNTTPEQMRPLAFETINANYSADQ</sequence>
<dbReference type="Proteomes" id="UP000278807">
    <property type="component" value="Unassembled WGS sequence"/>
</dbReference>
<dbReference type="OrthoDB" id="6434129at2759"/>
<reference evidence="1 2" key="2">
    <citation type="submission" date="2018-11" db="EMBL/GenBank/DDBJ databases">
        <authorList>
            <consortium name="Pathogen Informatics"/>
        </authorList>
    </citation>
    <scope>NUCLEOTIDE SEQUENCE [LARGE SCALE GENOMIC DNA]</scope>
</reference>
<protein>
    <submittedName>
        <fullName evidence="3">BRO1 domain-containing protein</fullName>
    </submittedName>
</protein>
<dbReference type="WBParaSite" id="HNAJ_0000674701-mRNA-1">
    <property type="protein sequence ID" value="HNAJ_0000674701-mRNA-1"/>
    <property type="gene ID" value="HNAJ_0000674701"/>
</dbReference>
<proteinExistence type="predicted"/>